<evidence type="ECO:0000259" key="3">
    <source>
        <dbReference type="Pfam" id="PF06580"/>
    </source>
</evidence>
<dbReference type="EMBL" id="QWET01000004">
    <property type="protein sequence ID" value="RIH66095.1"/>
    <property type="molecule type" value="Genomic_DNA"/>
</dbReference>
<sequence>MAYLKRYNHLKVLAHLCFWMVSLGVMLFLFYYNEKRVHFDLVILIKALVTNLSFALAVYINLWVLIPRFLKQKNYVFYIFWLVALLSFSSLFIQFLLIFPLRNVLNVGDRFRSFDTNLHAAYFSATLLYVVITSFLKFIKDWLALQDLNLKLARIERQKLEAELKTLKGQLNPHFLFNSLNNIYSLSLMQSEKVPDLILKLSDLMRHIIYDSRENFIPIEKEIEFVTNFIALQRIRAADNVRISYEISGDIPPSKIAPLLFEPFIDNAFKHGLPGTNGKDYILISFNFDSPGWLHFHIENNYEWLEEPIQKKESGIGIANVKQRLNHLYSASDYRLKIIHENHIHTVTLQLKLK</sequence>
<dbReference type="PANTHER" id="PTHR34220">
    <property type="entry name" value="SENSOR HISTIDINE KINASE YPDA"/>
    <property type="match status" value="1"/>
</dbReference>
<dbReference type="SUPFAM" id="SSF55874">
    <property type="entry name" value="ATPase domain of HSP90 chaperone/DNA topoisomerase II/histidine kinase"/>
    <property type="match status" value="1"/>
</dbReference>
<gene>
    <name evidence="4" type="ORF">D1164_07485</name>
</gene>
<dbReference type="InterPro" id="IPR036890">
    <property type="entry name" value="HATPase_C_sf"/>
</dbReference>
<keyword evidence="2" id="KW-1133">Transmembrane helix</keyword>
<feature type="transmembrane region" description="Helical" evidence="2">
    <location>
        <begin position="43"/>
        <end position="66"/>
    </location>
</feature>
<organism evidence="4 5">
    <name type="scientific">Mariniphaga sediminis</name>
    <dbReference type="NCBI Taxonomy" id="1628158"/>
    <lineage>
        <taxon>Bacteria</taxon>
        <taxon>Pseudomonadati</taxon>
        <taxon>Bacteroidota</taxon>
        <taxon>Bacteroidia</taxon>
        <taxon>Marinilabiliales</taxon>
        <taxon>Prolixibacteraceae</taxon>
        <taxon>Mariniphaga</taxon>
    </lineage>
</organism>
<keyword evidence="1" id="KW-0175">Coiled coil</keyword>
<dbReference type="AlphaFoldDB" id="A0A399D2A1"/>
<accession>A0A399D2A1</accession>
<protein>
    <recommendedName>
        <fullName evidence="3">Signal transduction histidine kinase internal region domain-containing protein</fullName>
    </recommendedName>
</protein>
<reference evidence="4 5" key="1">
    <citation type="journal article" date="2015" name="Int. J. Syst. Evol. Microbiol.">
        <title>Mariniphaga sediminis sp. nov., isolated from coastal sediment.</title>
        <authorList>
            <person name="Wang F.Q."/>
            <person name="Shen Q.Y."/>
            <person name="Chen G.J."/>
            <person name="Du Z.J."/>
        </authorList>
    </citation>
    <scope>NUCLEOTIDE SEQUENCE [LARGE SCALE GENOMIC DNA]</scope>
    <source>
        <strain evidence="4 5">SY21</strain>
    </source>
</reference>
<feature type="domain" description="Signal transduction histidine kinase internal region" evidence="3">
    <location>
        <begin position="162"/>
        <end position="240"/>
    </location>
</feature>
<dbReference type="GO" id="GO:0016020">
    <property type="term" value="C:membrane"/>
    <property type="evidence" value="ECO:0007669"/>
    <property type="project" value="InterPro"/>
</dbReference>
<dbReference type="GO" id="GO:0000155">
    <property type="term" value="F:phosphorelay sensor kinase activity"/>
    <property type="evidence" value="ECO:0007669"/>
    <property type="project" value="InterPro"/>
</dbReference>
<feature type="transmembrane region" description="Helical" evidence="2">
    <location>
        <begin position="78"/>
        <end position="99"/>
    </location>
</feature>
<dbReference type="OrthoDB" id="9809908at2"/>
<evidence type="ECO:0000256" key="1">
    <source>
        <dbReference type="SAM" id="Coils"/>
    </source>
</evidence>
<feature type="coiled-coil region" evidence="1">
    <location>
        <begin position="143"/>
        <end position="170"/>
    </location>
</feature>
<proteinExistence type="predicted"/>
<dbReference type="Pfam" id="PF06580">
    <property type="entry name" value="His_kinase"/>
    <property type="match status" value="1"/>
</dbReference>
<dbReference type="Gene3D" id="3.30.565.10">
    <property type="entry name" value="Histidine kinase-like ATPase, C-terminal domain"/>
    <property type="match status" value="1"/>
</dbReference>
<feature type="transmembrane region" description="Helical" evidence="2">
    <location>
        <begin position="12"/>
        <end position="31"/>
    </location>
</feature>
<feature type="transmembrane region" description="Helical" evidence="2">
    <location>
        <begin position="119"/>
        <end position="139"/>
    </location>
</feature>
<evidence type="ECO:0000256" key="2">
    <source>
        <dbReference type="SAM" id="Phobius"/>
    </source>
</evidence>
<name>A0A399D2A1_9BACT</name>
<dbReference type="RefSeq" id="WP_119349329.1">
    <property type="nucleotide sequence ID" value="NZ_QWET01000004.1"/>
</dbReference>
<dbReference type="PANTHER" id="PTHR34220:SF7">
    <property type="entry name" value="SENSOR HISTIDINE KINASE YPDA"/>
    <property type="match status" value="1"/>
</dbReference>
<evidence type="ECO:0000313" key="5">
    <source>
        <dbReference type="Proteomes" id="UP000266441"/>
    </source>
</evidence>
<dbReference type="InterPro" id="IPR050640">
    <property type="entry name" value="Bact_2-comp_sensor_kinase"/>
</dbReference>
<keyword evidence="2" id="KW-0812">Transmembrane</keyword>
<dbReference type="InterPro" id="IPR010559">
    <property type="entry name" value="Sig_transdc_His_kin_internal"/>
</dbReference>
<evidence type="ECO:0000313" key="4">
    <source>
        <dbReference type="EMBL" id="RIH66095.1"/>
    </source>
</evidence>
<keyword evidence="5" id="KW-1185">Reference proteome</keyword>
<dbReference type="Proteomes" id="UP000266441">
    <property type="component" value="Unassembled WGS sequence"/>
</dbReference>
<keyword evidence="2" id="KW-0472">Membrane</keyword>
<comment type="caution">
    <text evidence="4">The sequence shown here is derived from an EMBL/GenBank/DDBJ whole genome shotgun (WGS) entry which is preliminary data.</text>
</comment>